<comment type="caution">
    <text evidence="2">The sequence shown here is derived from an EMBL/GenBank/DDBJ whole genome shotgun (WGS) entry which is preliminary data.</text>
</comment>
<dbReference type="EMBL" id="LGRX02006020">
    <property type="protein sequence ID" value="KAK3277596.1"/>
    <property type="molecule type" value="Genomic_DNA"/>
</dbReference>
<keyword evidence="3" id="KW-1185">Reference proteome</keyword>
<dbReference type="Proteomes" id="UP001190700">
    <property type="component" value="Unassembled WGS sequence"/>
</dbReference>
<evidence type="ECO:0000313" key="2">
    <source>
        <dbReference type="EMBL" id="KAK3277596.1"/>
    </source>
</evidence>
<dbReference type="AlphaFoldDB" id="A0AAE0GHK5"/>
<feature type="coiled-coil region" evidence="1">
    <location>
        <begin position="44"/>
        <end position="78"/>
    </location>
</feature>
<keyword evidence="1" id="KW-0175">Coiled coil</keyword>
<sequence>MSVLVSYLTQRVPAAANTGRDCFQKHVAHVASTNTNFTPKRKRAAALVDKAKRVKEAQEQAQRTVQAARSAAEDARLAAEALNLLMEP</sequence>
<organism evidence="2 3">
    <name type="scientific">Cymbomonas tetramitiformis</name>
    <dbReference type="NCBI Taxonomy" id="36881"/>
    <lineage>
        <taxon>Eukaryota</taxon>
        <taxon>Viridiplantae</taxon>
        <taxon>Chlorophyta</taxon>
        <taxon>Pyramimonadophyceae</taxon>
        <taxon>Pyramimonadales</taxon>
        <taxon>Pyramimonadaceae</taxon>
        <taxon>Cymbomonas</taxon>
    </lineage>
</organism>
<protein>
    <submittedName>
        <fullName evidence="2">Uncharacterized protein</fullName>
    </submittedName>
</protein>
<proteinExistence type="predicted"/>
<accession>A0AAE0GHK5</accession>
<gene>
    <name evidence="2" type="ORF">CYMTET_14405</name>
</gene>
<name>A0AAE0GHK5_9CHLO</name>
<evidence type="ECO:0000256" key="1">
    <source>
        <dbReference type="SAM" id="Coils"/>
    </source>
</evidence>
<evidence type="ECO:0000313" key="3">
    <source>
        <dbReference type="Proteomes" id="UP001190700"/>
    </source>
</evidence>
<reference evidence="2 3" key="1">
    <citation type="journal article" date="2015" name="Genome Biol. Evol.">
        <title>Comparative Genomics of a Bacterivorous Green Alga Reveals Evolutionary Causalities and Consequences of Phago-Mixotrophic Mode of Nutrition.</title>
        <authorList>
            <person name="Burns J.A."/>
            <person name="Paasch A."/>
            <person name="Narechania A."/>
            <person name="Kim E."/>
        </authorList>
    </citation>
    <scope>NUCLEOTIDE SEQUENCE [LARGE SCALE GENOMIC DNA]</scope>
    <source>
        <strain evidence="2 3">PLY_AMNH</strain>
    </source>
</reference>